<name>A0A5B8V5N8_9BACT</name>
<dbReference type="GO" id="GO:0004065">
    <property type="term" value="F:arylsulfatase activity"/>
    <property type="evidence" value="ECO:0007669"/>
    <property type="project" value="TreeGrafter"/>
</dbReference>
<dbReference type="InterPro" id="IPR000917">
    <property type="entry name" value="Sulfatase_N"/>
</dbReference>
<dbReference type="InterPro" id="IPR050738">
    <property type="entry name" value="Sulfatase"/>
</dbReference>
<gene>
    <name evidence="4" type="ORF">FRZ67_04120</name>
</gene>
<protein>
    <submittedName>
        <fullName evidence="4">Sulfatase-like hydrolase/transferase</fullName>
    </submittedName>
</protein>
<evidence type="ECO:0000313" key="4">
    <source>
        <dbReference type="EMBL" id="QEC66519.1"/>
    </source>
</evidence>
<reference evidence="4 5" key="1">
    <citation type="journal article" date="2016" name="Int. J. Syst. Evol. Microbiol.">
        <title>Panacibacter ginsenosidivorans gen. nov., sp. nov., with ginsenoside converting activity isolated from soil of a ginseng field.</title>
        <authorList>
            <person name="Siddiqi M.Z."/>
            <person name="Muhammad Shafi S."/>
            <person name="Choi K.D."/>
            <person name="Im W.T."/>
        </authorList>
    </citation>
    <scope>NUCLEOTIDE SEQUENCE [LARGE SCALE GENOMIC DNA]</scope>
    <source>
        <strain evidence="4 5">Gsoil1550</strain>
    </source>
</reference>
<dbReference type="AlphaFoldDB" id="A0A5B8V5N8"/>
<organism evidence="4 5">
    <name type="scientific">Panacibacter ginsenosidivorans</name>
    <dbReference type="NCBI Taxonomy" id="1813871"/>
    <lineage>
        <taxon>Bacteria</taxon>
        <taxon>Pseudomonadati</taxon>
        <taxon>Bacteroidota</taxon>
        <taxon>Chitinophagia</taxon>
        <taxon>Chitinophagales</taxon>
        <taxon>Chitinophagaceae</taxon>
        <taxon>Panacibacter</taxon>
    </lineage>
</organism>
<comment type="similarity">
    <text evidence="1">Belongs to the sulfatase family.</text>
</comment>
<sequence>MKTPNKLFLWLFITAAFSCKRELKITQEPAAPDTKPNIILILADDIGYEVPTYTGGQTYQTPNIDFIAHNGIQFCEARSTPLCNPSRVEFLTGNYNFRNYVDWGKLNANGYTIGNLMKSAGYATCISGKWQLGGGDISIRNSGFDNYIVWDPFDPGSGLGRGYHYKNPTLYSNAEMHTYTNNEYGEDILREYLFDFIDSTSIAARNFFCLWTPNLIHEPFQPTPDDPDYLIPLPGPRTSNYKNIPSMVKYLDKEIGMLLTHLDSLGISENTYVIFTTDNGTPQGIISNWRDQRISGGKNTTNYSWGTHVPFIVYKKNNSIVKVDSSIIDFSDIMATLSDIVNKPLPAGQVFDGISFWPQIKGLTNYSARTWSFTEFHPQPVTSPSYWARWIEDKQYKLYDSSDDPNKKNQMFFTLSDTTEMHPIVTFSPYLSTKKANFLEILSSMKN</sequence>
<dbReference type="InterPro" id="IPR017850">
    <property type="entry name" value="Alkaline_phosphatase_core_sf"/>
</dbReference>
<dbReference type="RefSeq" id="WP_147188319.1">
    <property type="nucleotide sequence ID" value="NZ_CP042435.1"/>
</dbReference>
<dbReference type="KEGG" id="pgin:FRZ67_04120"/>
<feature type="domain" description="Sulfatase N-terminal" evidence="3">
    <location>
        <begin position="36"/>
        <end position="341"/>
    </location>
</feature>
<evidence type="ECO:0000256" key="2">
    <source>
        <dbReference type="ARBA" id="ARBA00022801"/>
    </source>
</evidence>
<evidence type="ECO:0000313" key="5">
    <source>
        <dbReference type="Proteomes" id="UP000321533"/>
    </source>
</evidence>
<dbReference type="PANTHER" id="PTHR42693">
    <property type="entry name" value="ARYLSULFATASE FAMILY MEMBER"/>
    <property type="match status" value="1"/>
</dbReference>
<dbReference type="Gene3D" id="3.40.720.10">
    <property type="entry name" value="Alkaline Phosphatase, subunit A"/>
    <property type="match status" value="1"/>
</dbReference>
<accession>A0A5B8V5N8</accession>
<dbReference type="Proteomes" id="UP000321533">
    <property type="component" value="Chromosome"/>
</dbReference>
<dbReference type="PROSITE" id="PS51257">
    <property type="entry name" value="PROKAR_LIPOPROTEIN"/>
    <property type="match status" value="1"/>
</dbReference>
<dbReference type="EMBL" id="CP042435">
    <property type="protein sequence ID" value="QEC66519.1"/>
    <property type="molecule type" value="Genomic_DNA"/>
</dbReference>
<keyword evidence="5" id="KW-1185">Reference proteome</keyword>
<dbReference type="Pfam" id="PF00884">
    <property type="entry name" value="Sulfatase"/>
    <property type="match status" value="1"/>
</dbReference>
<proteinExistence type="inferred from homology"/>
<evidence type="ECO:0000259" key="3">
    <source>
        <dbReference type="Pfam" id="PF00884"/>
    </source>
</evidence>
<dbReference type="OrthoDB" id="9803751at2"/>
<evidence type="ECO:0000256" key="1">
    <source>
        <dbReference type="ARBA" id="ARBA00008779"/>
    </source>
</evidence>
<keyword evidence="4" id="KW-0808">Transferase</keyword>
<dbReference type="SUPFAM" id="SSF53649">
    <property type="entry name" value="Alkaline phosphatase-like"/>
    <property type="match status" value="1"/>
</dbReference>
<dbReference type="PANTHER" id="PTHR42693:SF53">
    <property type="entry name" value="ENDO-4-O-SULFATASE"/>
    <property type="match status" value="1"/>
</dbReference>
<dbReference type="GO" id="GO:0016740">
    <property type="term" value="F:transferase activity"/>
    <property type="evidence" value="ECO:0007669"/>
    <property type="project" value="UniProtKB-KW"/>
</dbReference>
<keyword evidence="2 4" id="KW-0378">Hydrolase</keyword>